<protein>
    <recommendedName>
        <fullName evidence="2">Microcephalin</fullName>
    </recommendedName>
</protein>
<feature type="compositionally biased region" description="Polar residues" evidence="9">
    <location>
        <begin position="216"/>
        <end position="225"/>
    </location>
</feature>
<evidence type="ECO:0000313" key="12">
    <source>
        <dbReference type="RefSeq" id="XP_023558382.1"/>
    </source>
</evidence>
<feature type="region of interest" description="Disordered" evidence="9">
    <location>
        <begin position="185"/>
        <end position="266"/>
    </location>
</feature>
<comment type="function">
    <text evidence="7">Implicated in chromosome condensation and DNA damage induced cellular responses. May play a role in neurogenesis and regulation of the size of the cerebral cortex.</text>
</comment>
<evidence type="ECO:0000256" key="5">
    <source>
        <dbReference type="ARBA" id="ARBA00022737"/>
    </source>
</evidence>
<dbReference type="CDD" id="cd17716">
    <property type="entry name" value="BRCT_microcephalin_rpt1"/>
    <property type="match status" value="1"/>
</dbReference>
<dbReference type="AlphaFoldDB" id="A0A6P6DE52"/>
<feature type="domain" description="BRCT" evidence="10">
    <location>
        <begin position="290"/>
        <end position="348"/>
    </location>
</feature>
<dbReference type="GeneID" id="101572740"/>
<keyword evidence="6" id="KW-0206">Cytoskeleton</keyword>
<dbReference type="CDD" id="cd17736">
    <property type="entry name" value="BRCT_microcephalin_rpt2"/>
    <property type="match status" value="1"/>
</dbReference>
<dbReference type="GO" id="GO:0010468">
    <property type="term" value="P:regulation of gene expression"/>
    <property type="evidence" value="ECO:0007669"/>
    <property type="project" value="UniProtKB-ARBA"/>
</dbReference>
<proteinExistence type="predicted"/>
<comment type="subcellular location">
    <subcellularLocation>
        <location evidence="1">Cytoplasm</location>
        <location evidence="1">Cytoskeleton</location>
        <location evidence="1">Microtubule organizing center</location>
        <location evidence="1">Centrosome</location>
    </subcellularLocation>
</comment>
<feature type="compositionally biased region" description="Basic and acidic residues" evidence="9">
    <location>
        <begin position="226"/>
        <end position="235"/>
    </location>
</feature>
<evidence type="ECO:0000256" key="2">
    <source>
        <dbReference type="ARBA" id="ARBA00017027"/>
    </source>
</evidence>
<dbReference type="PANTHER" id="PTHR14625:SF3">
    <property type="entry name" value="MICROCEPHALIN"/>
    <property type="match status" value="1"/>
</dbReference>
<evidence type="ECO:0000256" key="1">
    <source>
        <dbReference type="ARBA" id="ARBA00004300"/>
    </source>
</evidence>
<name>A0A6P6DE52_OCTDE</name>
<reference evidence="12" key="1">
    <citation type="submission" date="2025-08" db="UniProtKB">
        <authorList>
            <consortium name="RefSeq"/>
        </authorList>
    </citation>
    <scope>IDENTIFICATION</scope>
</reference>
<evidence type="ECO:0000256" key="3">
    <source>
        <dbReference type="ARBA" id="ARBA00022490"/>
    </source>
</evidence>
<dbReference type="SUPFAM" id="SSF52113">
    <property type="entry name" value="BRCT domain"/>
    <property type="match status" value="3"/>
</dbReference>
<dbReference type="InterPro" id="IPR022047">
    <property type="entry name" value="Microcephalin-like"/>
</dbReference>
<dbReference type="Pfam" id="PF12738">
    <property type="entry name" value="PTCB-BRCT"/>
    <property type="match status" value="1"/>
</dbReference>
<dbReference type="GO" id="GO:0000278">
    <property type="term" value="P:mitotic cell cycle"/>
    <property type="evidence" value="ECO:0007669"/>
    <property type="project" value="TreeGrafter"/>
</dbReference>
<keyword evidence="4" id="KW-0597">Phosphoprotein</keyword>
<dbReference type="Gene3D" id="3.40.50.10190">
    <property type="entry name" value="BRCT domain"/>
    <property type="match status" value="3"/>
</dbReference>
<keyword evidence="3" id="KW-0963">Cytoplasm</keyword>
<evidence type="ECO:0000256" key="8">
    <source>
        <dbReference type="ARBA" id="ARBA00026061"/>
    </source>
</evidence>
<dbReference type="InterPro" id="IPR001357">
    <property type="entry name" value="BRCT_dom"/>
</dbReference>
<keyword evidence="5" id="KW-0677">Repeat</keyword>
<evidence type="ECO:0000256" key="4">
    <source>
        <dbReference type="ARBA" id="ARBA00022553"/>
    </source>
</evidence>
<organism evidence="11 12">
    <name type="scientific">Octodon degus</name>
    <name type="common">Degu</name>
    <name type="synonym">Sciurus degus</name>
    <dbReference type="NCBI Taxonomy" id="10160"/>
    <lineage>
        <taxon>Eukaryota</taxon>
        <taxon>Metazoa</taxon>
        <taxon>Chordata</taxon>
        <taxon>Craniata</taxon>
        <taxon>Vertebrata</taxon>
        <taxon>Euteleostomi</taxon>
        <taxon>Mammalia</taxon>
        <taxon>Eutheria</taxon>
        <taxon>Euarchontoglires</taxon>
        <taxon>Glires</taxon>
        <taxon>Rodentia</taxon>
        <taxon>Hystricomorpha</taxon>
        <taxon>Octodontidae</taxon>
        <taxon>Octodon</taxon>
    </lineage>
</organism>
<feature type="compositionally biased region" description="Polar residues" evidence="9">
    <location>
        <begin position="192"/>
        <end position="202"/>
    </location>
</feature>
<sequence length="495" mass="55364">MAAPMSVVLKDVVAYVEVWSSNGTENYSKTFTNQLVDMGAKVSKTFNKQVTHVVFKDGYQSTWDKAQKRGIKLVSVLWVEKCRTAGVHADESLFPAASPSEHTLNLMRKKRKCMQPKDFIPRTPDNDKRLQRKFEKMTEELQRQKTTLDDIVPVLFEPCGSLMYSPSIKIGSPQHTMEKRLQEMKEKRERLSPTSSQRTELAQENPDDSLYGASLNIPQDTSSADVKNRPTRHDISASSQEGVEDLVGRHEESEKRGESQQSEPTRTLVMTSMPSEKQSIVMQVVDTLKGFSLAPEVCDTTTHVLAGKPLRTLNVLLGIARGCWVLSYEWVLWSLELGHWISEEPFELSTYFPAAPLCRHQRALCPGRYRGTLFADQPPMFISPASSPPRAKLRELVLLSGGRVSRGPRHARLLVGPHSGARRTAAQHLSEKWVLDSITEHRICNFENYLLQGSTPAGSRPSHTREEASRDGAGPALPEPELGPQSPLCTRTLPG</sequence>
<evidence type="ECO:0000313" key="11">
    <source>
        <dbReference type="Proteomes" id="UP000515203"/>
    </source>
</evidence>
<accession>A0A6P6DE52</accession>
<dbReference type="InterPro" id="IPR036420">
    <property type="entry name" value="BRCT_dom_sf"/>
</dbReference>
<gene>
    <name evidence="12" type="primary">Mcph1</name>
</gene>
<comment type="subunit">
    <text evidence="8">Interacts with CDC27 and maybe other components of the APC/C complex. Interacts with histone variant H2AX under DNA damage conditions.</text>
</comment>
<dbReference type="CTD" id="79648"/>
<dbReference type="GO" id="GO:0005813">
    <property type="term" value="C:centrosome"/>
    <property type="evidence" value="ECO:0007669"/>
    <property type="project" value="UniProtKB-SubCell"/>
</dbReference>
<evidence type="ECO:0000256" key="7">
    <source>
        <dbReference type="ARBA" id="ARBA00025455"/>
    </source>
</evidence>
<feature type="compositionally biased region" description="Basic and acidic residues" evidence="9">
    <location>
        <begin position="246"/>
        <end position="258"/>
    </location>
</feature>
<dbReference type="SMART" id="SM00292">
    <property type="entry name" value="BRCT"/>
    <property type="match status" value="2"/>
</dbReference>
<dbReference type="CDD" id="cd17751">
    <property type="entry name" value="BRCT_microcephalin_rpt3"/>
    <property type="match status" value="1"/>
</dbReference>
<feature type="region of interest" description="Disordered" evidence="9">
    <location>
        <begin position="454"/>
        <end position="495"/>
    </location>
</feature>
<dbReference type="FunFam" id="3.40.50.10190:FF:000047">
    <property type="entry name" value="Microcephalin"/>
    <property type="match status" value="1"/>
</dbReference>
<evidence type="ECO:0000259" key="10">
    <source>
        <dbReference type="PROSITE" id="PS50172"/>
    </source>
</evidence>
<evidence type="ECO:0000256" key="6">
    <source>
        <dbReference type="ARBA" id="ARBA00023212"/>
    </source>
</evidence>
<feature type="domain" description="BRCT" evidence="10">
    <location>
        <begin position="369"/>
        <end position="451"/>
    </location>
</feature>
<dbReference type="Pfam" id="PF00533">
    <property type="entry name" value="BRCT"/>
    <property type="match status" value="1"/>
</dbReference>
<dbReference type="RefSeq" id="XP_023558382.1">
    <property type="nucleotide sequence ID" value="XM_023702614.1"/>
</dbReference>
<dbReference type="PANTHER" id="PTHR14625">
    <property type="entry name" value="MICROCEPHALIN"/>
    <property type="match status" value="1"/>
</dbReference>
<evidence type="ECO:0000256" key="9">
    <source>
        <dbReference type="SAM" id="MobiDB-lite"/>
    </source>
</evidence>
<keyword evidence="11" id="KW-1185">Reference proteome</keyword>
<feature type="domain" description="BRCT" evidence="10">
    <location>
        <begin position="4"/>
        <end position="82"/>
    </location>
</feature>
<dbReference type="PROSITE" id="PS50172">
    <property type="entry name" value="BRCT"/>
    <property type="match status" value="3"/>
</dbReference>
<dbReference type="Proteomes" id="UP000515203">
    <property type="component" value="Unplaced"/>
</dbReference>
<dbReference type="FunFam" id="3.40.50.10190:FF:000055">
    <property type="entry name" value="Microcephalin"/>
    <property type="match status" value="1"/>
</dbReference>